<dbReference type="SUPFAM" id="SSF48008">
    <property type="entry name" value="GntR ligand-binding domain-like"/>
    <property type="match status" value="1"/>
</dbReference>
<dbReference type="SMART" id="SM00345">
    <property type="entry name" value="HTH_GNTR"/>
    <property type="match status" value="1"/>
</dbReference>
<dbReference type="GeneID" id="57663807"/>
<accession>A0A7Y8CBF3</accession>
<dbReference type="InterPro" id="IPR000524">
    <property type="entry name" value="Tscrpt_reg_HTH_GntR"/>
</dbReference>
<sequence>MSYPIGEIKHAYLGTSVYSSLREALVTGRLKPDDKLRIRDLATQLGTSVTPVRDAILQLAKEQALVMRTPKDIRVPSLTRQQYLEIRSVRLALEGLAAEAAAAMVTDEDLQRIEDNIRANVDAIQREDMAEALKLNQAFHFFFADIAQMPLLRGFLDSLWMRTGPLLALAYDHFSERVAIEHHWEVLAALKARNGAAARQAICTDILDGNEMMLEFIESQV</sequence>
<keyword evidence="1" id="KW-0805">Transcription regulation</keyword>
<dbReference type="SMART" id="SM00895">
    <property type="entry name" value="FCD"/>
    <property type="match status" value="1"/>
</dbReference>
<organism evidence="5 7">
    <name type="scientific">Pseudomonas gingeri</name>
    <dbReference type="NCBI Taxonomy" id="117681"/>
    <lineage>
        <taxon>Bacteria</taxon>
        <taxon>Pseudomonadati</taxon>
        <taxon>Pseudomonadota</taxon>
        <taxon>Gammaproteobacteria</taxon>
        <taxon>Pseudomonadales</taxon>
        <taxon>Pseudomonadaceae</taxon>
        <taxon>Pseudomonas</taxon>
    </lineage>
</organism>
<feature type="domain" description="HTH gntR-type" evidence="4">
    <location>
        <begin position="11"/>
        <end position="78"/>
    </location>
</feature>
<evidence type="ECO:0000256" key="2">
    <source>
        <dbReference type="ARBA" id="ARBA00023125"/>
    </source>
</evidence>
<dbReference type="Proteomes" id="UP000517547">
    <property type="component" value="Unassembled WGS sequence"/>
</dbReference>
<dbReference type="RefSeq" id="WP_042936195.1">
    <property type="nucleotide sequence ID" value="NZ_JACAOK010000003.1"/>
</dbReference>
<evidence type="ECO:0000256" key="3">
    <source>
        <dbReference type="ARBA" id="ARBA00023163"/>
    </source>
</evidence>
<evidence type="ECO:0000313" key="5">
    <source>
        <dbReference type="EMBL" id="NWC12674.1"/>
    </source>
</evidence>
<dbReference type="InterPro" id="IPR036388">
    <property type="entry name" value="WH-like_DNA-bd_sf"/>
</dbReference>
<dbReference type="Proteomes" id="UP000520592">
    <property type="component" value="Unassembled WGS sequence"/>
</dbReference>
<dbReference type="PANTHER" id="PTHR43537">
    <property type="entry name" value="TRANSCRIPTIONAL REGULATOR, GNTR FAMILY"/>
    <property type="match status" value="1"/>
</dbReference>
<dbReference type="Pfam" id="PF00392">
    <property type="entry name" value="GntR"/>
    <property type="match status" value="1"/>
</dbReference>
<evidence type="ECO:0000256" key="1">
    <source>
        <dbReference type="ARBA" id="ARBA00023015"/>
    </source>
</evidence>
<evidence type="ECO:0000313" key="7">
    <source>
        <dbReference type="Proteomes" id="UP000517547"/>
    </source>
</evidence>
<proteinExistence type="predicted"/>
<dbReference type="Gene3D" id="1.10.10.10">
    <property type="entry name" value="Winged helix-like DNA-binding domain superfamily/Winged helix DNA-binding domain"/>
    <property type="match status" value="1"/>
</dbReference>
<evidence type="ECO:0000313" key="6">
    <source>
        <dbReference type="EMBL" id="NWC34451.1"/>
    </source>
</evidence>
<reference evidence="7 8" key="1">
    <citation type="submission" date="2020-04" db="EMBL/GenBank/DDBJ databases">
        <title>Molecular characterization of pseudomonads from Agaricus bisporus reveal novel blotch 2 pathogens in Western Europe.</title>
        <authorList>
            <person name="Taparia T."/>
            <person name="Krijger M."/>
            <person name="Haynes E."/>
            <person name="Elpinstone J.G."/>
            <person name="Noble R."/>
            <person name="Van Der Wolf J."/>
        </authorList>
    </citation>
    <scope>NUCLEOTIDE SEQUENCE [LARGE SCALE GENOMIC DNA]</scope>
    <source>
        <strain evidence="6 8">IPO3737</strain>
        <strain evidence="5 7">IPO3738</strain>
    </source>
</reference>
<dbReference type="Gene3D" id="1.20.120.530">
    <property type="entry name" value="GntR ligand-binding domain-like"/>
    <property type="match status" value="1"/>
</dbReference>
<dbReference type="PANTHER" id="PTHR43537:SF39">
    <property type="entry name" value="HTH-TYPE TRANSCRIPTIONAL REGULATOR MCBR"/>
    <property type="match status" value="1"/>
</dbReference>
<dbReference type="InterPro" id="IPR011711">
    <property type="entry name" value="GntR_C"/>
</dbReference>
<dbReference type="AlphaFoldDB" id="A0A7Y8CBF3"/>
<dbReference type="EMBL" id="JACAQD010000022">
    <property type="protein sequence ID" value="NWC34451.1"/>
    <property type="molecule type" value="Genomic_DNA"/>
</dbReference>
<protein>
    <submittedName>
        <fullName evidence="5">GntR family transcriptional regulator</fullName>
    </submittedName>
</protein>
<evidence type="ECO:0000313" key="8">
    <source>
        <dbReference type="Proteomes" id="UP000520592"/>
    </source>
</evidence>
<comment type="caution">
    <text evidence="5">The sequence shown here is derived from an EMBL/GenBank/DDBJ whole genome shotgun (WGS) entry which is preliminary data.</text>
</comment>
<keyword evidence="2" id="KW-0238">DNA-binding</keyword>
<dbReference type="EMBL" id="JACAQE010000001">
    <property type="protein sequence ID" value="NWC12674.1"/>
    <property type="molecule type" value="Genomic_DNA"/>
</dbReference>
<dbReference type="InterPro" id="IPR036390">
    <property type="entry name" value="WH_DNA-bd_sf"/>
</dbReference>
<dbReference type="GO" id="GO:0003677">
    <property type="term" value="F:DNA binding"/>
    <property type="evidence" value="ECO:0007669"/>
    <property type="project" value="UniProtKB-KW"/>
</dbReference>
<dbReference type="Pfam" id="PF07729">
    <property type="entry name" value="FCD"/>
    <property type="match status" value="1"/>
</dbReference>
<dbReference type="GO" id="GO:0003700">
    <property type="term" value="F:DNA-binding transcription factor activity"/>
    <property type="evidence" value="ECO:0007669"/>
    <property type="project" value="InterPro"/>
</dbReference>
<dbReference type="InterPro" id="IPR008920">
    <property type="entry name" value="TF_FadR/GntR_C"/>
</dbReference>
<dbReference type="SUPFAM" id="SSF46785">
    <property type="entry name" value="Winged helix' DNA-binding domain"/>
    <property type="match status" value="1"/>
</dbReference>
<gene>
    <name evidence="5" type="ORF">HX845_03370</name>
    <name evidence="6" type="ORF">HX876_18855</name>
</gene>
<dbReference type="PROSITE" id="PS50949">
    <property type="entry name" value="HTH_GNTR"/>
    <property type="match status" value="1"/>
</dbReference>
<keyword evidence="3" id="KW-0804">Transcription</keyword>
<evidence type="ECO:0000259" key="4">
    <source>
        <dbReference type="PROSITE" id="PS50949"/>
    </source>
</evidence>
<name>A0A7Y8CBF3_9PSED</name>